<dbReference type="InterPro" id="IPR014284">
    <property type="entry name" value="RNA_pol_sigma-70_dom"/>
</dbReference>
<dbReference type="InterPro" id="IPR039425">
    <property type="entry name" value="RNA_pol_sigma-70-like"/>
</dbReference>
<dbReference type="GO" id="GO:0006352">
    <property type="term" value="P:DNA-templated transcription initiation"/>
    <property type="evidence" value="ECO:0007669"/>
    <property type="project" value="InterPro"/>
</dbReference>
<evidence type="ECO:0000313" key="8">
    <source>
        <dbReference type="EMBL" id="MBT2988453.1"/>
    </source>
</evidence>
<reference evidence="8 9" key="1">
    <citation type="submission" date="2021-05" db="EMBL/GenBank/DDBJ databases">
        <title>Genetic and Functional Diversity in Clade A Lucinid endosymbionts from the Bahamas.</title>
        <authorList>
            <person name="Giani N.M."/>
            <person name="Engel A.S."/>
            <person name="Campbell B.J."/>
        </authorList>
    </citation>
    <scope>NUCLEOTIDE SEQUENCE [LARGE SCALE GENOMIC DNA]</scope>
    <source>
        <strain evidence="8">LUC16012Gg_MoonRockCtena</strain>
    </source>
</reference>
<dbReference type="InterPro" id="IPR013325">
    <property type="entry name" value="RNA_pol_sigma_r2"/>
</dbReference>
<dbReference type="CDD" id="cd06171">
    <property type="entry name" value="Sigma70_r4"/>
    <property type="match status" value="1"/>
</dbReference>
<dbReference type="PANTHER" id="PTHR43133:SF62">
    <property type="entry name" value="RNA POLYMERASE SIGMA FACTOR SIGZ"/>
    <property type="match status" value="1"/>
</dbReference>
<dbReference type="SUPFAM" id="SSF88659">
    <property type="entry name" value="Sigma3 and sigma4 domains of RNA polymerase sigma factors"/>
    <property type="match status" value="1"/>
</dbReference>
<dbReference type="GO" id="GO:0003677">
    <property type="term" value="F:DNA binding"/>
    <property type="evidence" value="ECO:0007669"/>
    <property type="project" value="UniProtKB-KW"/>
</dbReference>
<dbReference type="Proteomes" id="UP000770889">
    <property type="component" value="Unassembled WGS sequence"/>
</dbReference>
<dbReference type="SUPFAM" id="SSF88946">
    <property type="entry name" value="Sigma2 domain of RNA polymerase sigma factors"/>
    <property type="match status" value="1"/>
</dbReference>
<feature type="domain" description="RNA polymerase sigma-70 region 2" evidence="6">
    <location>
        <begin position="37"/>
        <end position="105"/>
    </location>
</feature>
<dbReference type="EMBL" id="JAHHGM010000004">
    <property type="protein sequence ID" value="MBT2988453.1"/>
    <property type="molecule type" value="Genomic_DNA"/>
</dbReference>
<sequence length="193" mass="22390">MSGVKEKDRARNRERDQRLRELLAACALNDRKAFAHLYQIAAPLLYGIVLHILKREAWAEECLQEAFVKIWNNTGSYRSHLAAPMTWMATIARNQALDQLRRHRRETLEADGNYLSEEIDTDPLPMEKLVHSEEGTRLKICLERLNEKQRQVISLAYFRGLTQSELATQFDMPLGTVKTQIRRGLEQLRGCLE</sequence>
<keyword evidence="2" id="KW-0805">Transcription regulation</keyword>
<evidence type="ECO:0000313" key="9">
    <source>
        <dbReference type="Proteomes" id="UP000770889"/>
    </source>
</evidence>
<dbReference type="PANTHER" id="PTHR43133">
    <property type="entry name" value="RNA POLYMERASE ECF-TYPE SIGMA FACTO"/>
    <property type="match status" value="1"/>
</dbReference>
<dbReference type="NCBIfam" id="TIGR02937">
    <property type="entry name" value="sigma70-ECF"/>
    <property type="match status" value="1"/>
</dbReference>
<feature type="domain" description="RNA polymerase sigma-70 region 4" evidence="7">
    <location>
        <begin position="141"/>
        <end position="189"/>
    </location>
</feature>
<organism evidence="8 9">
    <name type="scientific">Candidatus Thiodiazotropha taylori</name>
    <dbReference type="NCBI Taxonomy" id="2792791"/>
    <lineage>
        <taxon>Bacteria</taxon>
        <taxon>Pseudomonadati</taxon>
        <taxon>Pseudomonadota</taxon>
        <taxon>Gammaproteobacteria</taxon>
        <taxon>Chromatiales</taxon>
        <taxon>Sedimenticolaceae</taxon>
        <taxon>Candidatus Thiodiazotropha</taxon>
    </lineage>
</organism>
<evidence type="ECO:0000256" key="3">
    <source>
        <dbReference type="ARBA" id="ARBA00023082"/>
    </source>
</evidence>
<protein>
    <submittedName>
        <fullName evidence="8">Sigma-70 family RNA polymerase sigma factor</fullName>
    </submittedName>
</protein>
<dbReference type="Gene3D" id="1.10.1740.10">
    <property type="match status" value="1"/>
</dbReference>
<name>A0A944M784_9GAMM</name>
<dbReference type="InterPro" id="IPR013324">
    <property type="entry name" value="RNA_pol_sigma_r3/r4-like"/>
</dbReference>
<evidence type="ECO:0000259" key="7">
    <source>
        <dbReference type="Pfam" id="PF04545"/>
    </source>
</evidence>
<dbReference type="AlphaFoldDB" id="A0A944M784"/>
<evidence type="ECO:0000256" key="1">
    <source>
        <dbReference type="ARBA" id="ARBA00010641"/>
    </source>
</evidence>
<keyword evidence="3" id="KW-0731">Sigma factor</keyword>
<gene>
    <name evidence="8" type="ORF">KME65_05770</name>
</gene>
<evidence type="ECO:0000256" key="5">
    <source>
        <dbReference type="ARBA" id="ARBA00023163"/>
    </source>
</evidence>
<keyword evidence="5" id="KW-0804">Transcription</keyword>
<evidence type="ECO:0000259" key="6">
    <source>
        <dbReference type="Pfam" id="PF04542"/>
    </source>
</evidence>
<proteinExistence type="inferred from homology"/>
<dbReference type="InterPro" id="IPR007627">
    <property type="entry name" value="RNA_pol_sigma70_r2"/>
</dbReference>
<accession>A0A944M784</accession>
<dbReference type="Pfam" id="PF04542">
    <property type="entry name" value="Sigma70_r2"/>
    <property type="match status" value="1"/>
</dbReference>
<dbReference type="Pfam" id="PF04545">
    <property type="entry name" value="Sigma70_r4"/>
    <property type="match status" value="1"/>
</dbReference>
<dbReference type="GO" id="GO:0016987">
    <property type="term" value="F:sigma factor activity"/>
    <property type="evidence" value="ECO:0007669"/>
    <property type="project" value="UniProtKB-KW"/>
</dbReference>
<comment type="similarity">
    <text evidence="1">Belongs to the sigma-70 factor family. ECF subfamily.</text>
</comment>
<dbReference type="InterPro" id="IPR007630">
    <property type="entry name" value="RNA_pol_sigma70_r4"/>
</dbReference>
<dbReference type="Gene3D" id="1.10.10.10">
    <property type="entry name" value="Winged helix-like DNA-binding domain superfamily/Winged helix DNA-binding domain"/>
    <property type="match status" value="1"/>
</dbReference>
<evidence type="ECO:0000256" key="4">
    <source>
        <dbReference type="ARBA" id="ARBA00023125"/>
    </source>
</evidence>
<keyword evidence="4" id="KW-0238">DNA-binding</keyword>
<comment type="caution">
    <text evidence="8">The sequence shown here is derived from an EMBL/GenBank/DDBJ whole genome shotgun (WGS) entry which is preliminary data.</text>
</comment>
<dbReference type="InterPro" id="IPR036388">
    <property type="entry name" value="WH-like_DNA-bd_sf"/>
</dbReference>
<evidence type="ECO:0000256" key="2">
    <source>
        <dbReference type="ARBA" id="ARBA00023015"/>
    </source>
</evidence>